<evidence type="ECO:0000256" key="4">
    <source>
        <dbReference type="ARBA" id="ARBA00023136"/>
    </source>
</evidence>
<dbReference type="STRING" id="1182541.W9YU38"/>
<sequence length="185" mass="20398">MADRDLADGLLSPAQRRLANPSDQEALELDLTLCPALPPLSTTSTRQGEGRITRWWRRYIEMGVPHTKCRDHLANERTYLGYLRTGQAFAILGAVIAQVLRLHHSLTPNPVIGFFVVSVPLSCVCHVTAIIISALGALRFLRYQKEMARGYAVSGGWEIKCVGILATLIVLCMFVLVLAITIEKG</sequence>
<keyword evidence="2 5" id="KW-0812">Transmembrane</keyword>
<proteinExistence type="predicted"/>
<feature type="domain" description="DUF202" evidence="6">
    <location>
        <begin position="70"/>
        <end position="145"/>
    </location>
</feature>
<organism evidence="7 8">
    <name type="scientific">Capronia coronata CBS 617.96</name>
    <dbReference type="NCBI Taxonomy" id="1182541"/>
    <lineage>
        <taxon>Eukaryota</taxon>
        <taxon>Fungi</taxon>
        <taxon>Dikarya</taxon>
        <taxon>Ascomycota</taxon>
        <taxon>Pezizomycotina</taxon>
        <taxon>Eurotiomycetes</taxon>
        <taxon>Chaetothyriomycetidae</taxon>
        <taxon>Chaetothyriales</taxon>
        <taxon>Herpotrichiellaceae</taxon>
        <taxon>Capronia</taxon>
    </lineage>
</organism>
<evidence type="ECO:0000313" key="7">
    <source>
        <dbReference type="EMBL" id="EXJ96397.1"/>
    </source>
</evidence>
<evidence type="ECO:0000256" key="3">
    <source>
        <dbReference type="ARBA" id="ARBA00022989"/>
    </source>
</evidence>
<dbReference type="AlphaFoldDB" id="W9YU38"/>
<dbReference type="PANTHER" id="PTHR34187:SF1">
    <property type="entry name" value="DUF202 DOMAIN-CONTAINING PROTEIN"/>
    <property type="match status" value="1"/>
</dbReference>
<dbReference type="InterPro" id="IPR003807">
    <property type="entry name" value="DUF202"/>
</dbReference>
<feature type="transmembrane region" description="Helical" evidence="5">
    <location>
        <begin position="79"/>
        <end position="100"/>
    </location>
</feature>
<reference evidence="7 8" key="1">
    <citation type="submission" date="2013-03" db="EMBL/GenBank/DDBJ databases">
        <title>The Genome Sequence of Capronia coronata CBS 617.96.</title>
        <authorList>
            <consortium name="The Broad Institute Genomics Platform"/>
            <person name="Cuomo C."/>
            <person name="de Hoog S."/>
            <person name="Gorbushina A."/>
            <person name="Walker B."/>
            <person name="Young S.K."/>
            <person name="Zeng Q."/>
            <person name="Gargeya S."/>
            <person name="Fitzgerald M."/>
            <person name="Haas B."/>
            <person name="Abouelleil A."/>
            <person name="Allen A.W."/>
            <person name="Alvarado L."/>
            <person name="Arachchi H.M."/>
            <person name="Berlin A.M."/>
            <person name="Chapman S.B."/>
            <person name="Gainer-Dewar J."/>
            <person name="Goldberg J."/>
            <person name="Griggs A."/>
            <person name="Gujja S."/>
            <person name="Hansen M."/>
            <person name="Howarth C."/>
            <person name="Imamovic A."/>
            <person name="Ireland A."/>
            <person name="Larimer J."/>
            <person name="McCowan C."/>
            <person name="Murphy C."/>
            <person name="Pearson M."/>
            <person name="Poon T.W."/>
            <person name="Priest M."/>
            <person name="Roberts A."/>
            <person name="Saif S."/>
            <person name="Shea T."/>
            <person name="Sisk P."/>
            <person name="Sykes S."/>
            <person name="Wortman J."/>
            <person name="Nusbaum C."/>
            <person name="Birren B."/>
        </authorList>
    </citation>
    <scope>NUCLEOTIDE SEQUENCE [LARGE SCALE GENOMIC DNA]</scope>
    <source>
        <strain evidence="7 8">CBS 617.96</strain>
    </source>
</reference>
<evidence type="ECO:0000313" key="8">
    <source>
        <dbReference type="Proteomes" id="UP000019484"/>
    </source>
</evidence>
<feature type="transmembrane region" description="Helical" evidence="5">
    <location>
        <begin position="112"/>
        <end position="141"/>
    </location>
</feature>
<name>W9YU38_9EURO</name>
<keyword evidence="8" id="KW-1185">Reference proteome</keyword>
<keyword evidence="4 5" id="KW-0472">Membrane</keyword>
<dbReference type="OrthoDB" id="199599at2759"/>
<comment type="caution">
    <text evidence="7">The sequence shown here is derived from an EMBL/GenBank/DDBJ whole genome shotgun (WGS) entry which is preliminary data.</text>
</comment>
<dbReference type="GO" id="GO:0012505">
    <property type="term" value="C:endomembrane system"/>
    <property type="evidence" value="ECO:0007669"/>
    <property type="project" value="UniProtKB-SubCell"/>
</dbReference>
<evidence type="ECO:0000259" key="6">
    <source>
        <dbReference type="Pfam" id="PF02656"/>
    </source>
</evidence>
<dbReference type="HOGENOM" id="CLU_053359_1_3_1"/>
<accession>W9YU38</accession>
<gene>
    <name evidence="7" type="ORF">A1O1_01523</name>
</gene>
<dbReference type="EMBL" id="AMWN01000001">
    <property type="protein sequence ID" value="EXJ96397.1"/>
    <property type="molecule type" value="Genomic_DNA"/>
</dbReference>
<protein>
    <recommendedName>
        <fullName evidence="6">DUF202 domain-containing protein</fullName>
    </recommendedName>
</protein>
<keyword evidence="3 5" id="KW-1133">Transmembrane helix</keyword>
<dbReference type="PANTHER" id="PTHR34187">
    <property type="entry name" value="FGR18P"/>
    <property type="match status" value="1"/>
</dbReference>
<dbReference type="Pfam" id="PF02656">
    <property type="entry name" value="DUF202"/>
    <property type="match status" value="1"/>
</dbReference>
<evidence type="ECO:0000256" key="2">
    <source>
        <dbReference type="ARBA" id="ARBA00022692"/>
    </source>
</evidence>
<dbReference type="GeneID" id="19156425"/>
<comment type="subcellular location">
    <subcellularLocation>
        <location evidence="1">Endomembrane system</location>
        <topology evidence="1">Multi-pass membrane protein</topology>
    </subcellularLocation>
</comment>
<dbReference type="eggNOG" id="ENOG502SQUP">
    <property type="taxonomic scope" value="Eukaryota"/>
</dbReference>
<dbReference type="Proteomes" id="UP000019484">
    <property type="component" value="Unassembled WGS sequence"/>
</dbReference>
<evidence type="ECO:0000256" key="1">
    <source>
        <dbReference type="ARBA" id="ARBA00004127"/>
    </source>
</evidence>
<dbReference type="InterPro" id="IPR052053">
    <property type="entry name" value="IM_YidH-like"/>
</dbReference>
<dbReference type="RefSeq" id="XP_007720626.1">
    <property type="nucleotide sequence ID" value="XM_007722436.1"/>
</dbReference>
<evidence type="ECO:0000256" key="5">
    <source>
        <dbReference type="SAM" id="Phobius"/>
    </source>
</evidence>
<feature type="transmembrane region" description="Helical" evidence="5">
    <location>
        <begin position="162"/>
        <end position="182"/>
    </location>
</feature>